<dbReference type="Pfam" id="PF13207">
    <property type="entry name" value="AAA_17"/>
    <property type="match status" value="1"/>
</dbReference>
<dbReference type="GO" id="GO:0036424">
    <property type="term" value="F:L-phosphoserine phosphatase activity"/>
    <property type="evidence" value="ECO:0007669"/>
    <property type="project" value="TreeGrafter"/>
</dbReference>
<organism evidence="1 2">
    <name type="scientific">Penicillium capsulatum</name>
    <dbReference type="NCBI Taxonomy" id="69766"/>
    <lineage>
        <taxon>Eukaryota</taxon>
        <taxon>Fungi</taxon>
        <taxon>Dikarya</taxon>
        <taxon>Ascomycota</taxon>
        <taxon>Pezizomycotina</taxon>
        <taxon>Eurotiomycetes</taxon>
        <taxon>Eurotiomycetidae</taxon>
        <taxon>Eurotiales</taxon>
        <taxon>Aspergillaceae</taxon>
        <taxon>Penicillium</taxon>
    </lineage>
</organism>
<dbReference type="OrthoDB" id="5416609at2759"/>
<dbReference type="SUPFAM" id="SSF52540">
    <property type="entry name" value="P-loop containing nucleoside triphosphate hydrolases"/>
    <property type="match status" value="1"/>
</dbReference>
<dbReference type="SUPFAM" id="SSF56784">
    <property type="entry name" value="HAD-like"/>
    <property type="match status" value="1"/>
</dbReference>
<comment type="caution">
    <text evidence="1">The sequence shown here is derived from an EMBL/GenBank/DDBJ whole genome shotgun (WGS) entry which is preliminary data.</text>
</comment>
<evidence type="ECO:0000313" key="2">
    <source>
        <dbReference type="Proteomes" id="UP001146351"/>
    </source>
</evidence>
<dbReference type="PANTHER" id="PTHR43344:SF20">
    <property type="entry name" value="URACIL PHOSPHORIBOSYLTRANSFERASE"/>
    <property type="match status" value="1"/>
</dbReference>
<dbReference type="Gene3D" id="3.40.50.300">
    <property type="entry name" value="P-loop containing nucleotide triphosphate hydrolases"/>
    <property type="match status" value="1"/>
</dbReference>
<dbReference type="InterPro" id="IPR023214">
    <property type="entry name" value="HAD_sf"/>
</dbReference>
<dbReference type="InterPro" id="IPR027417">
    <property type="entry name" value="P-loop_NTPase"/>
</dbReference>
<dbReference type="GO" id="GO:0006564">
    <property type="term" value="P:L-serine biosynthetic process"/>
    <property type="evidence" value="ECO:0007669"/>
    <property type="project" value="TreeGrafter"/>
</dbReference>
<reference evidence="1" key="1">
    <citation type="submission" date="2022-11" db="EMBL/GenBank/DDBJ databases">
        <authorList>
            <person name="Petersen C."/>
        </authorList>
    </citation>
    <scope>NUCLEOTIDE SEQUENCE</scope>
    <source>
        <strain evidence="1">IBT 21917</strain>
    </source>
</reference>
<reference evidence="1" key="2">
    <citation type="journal article" date="2023" name="IMA Fungus">
        <title>Comparative genomic study of the Penicillium genus elucidates a diverse pangenome and 15 lateral gene transfer events.</title>
        <authorList>
            <person name="Petersen C."/>
            <person name="Sorensen T."/>
            <person name="Nielsen M.R."/>
            <person name="Sondergaard T.E."/>
            <person name="Sorensen J.L."/>
            <person name="Fitzpatrick D.A."/>
            <person name="Frisvad J.C."/>
            <person name="Nielsen K.L."/>
        </authorList>
    </citation>
    <scope>NUCLEOTIDE SEQUENCE</scope>
    <source>
        <strain evidence="1">IBT 21917</strain>
    </source>
</reference>
<dbReference type="Pfam" id="PF12710">
    <property type="entry name" value="HAD"/>
    <property type="match status" value="1"/>
</dbReference>
<dbReference type="GO" id="GO:0005737">
    <property type="term" value="C:cytoplasm"/>
    <property type="evidence" value="ECO:0007669"/>
    <property type="project" value="TreeGrafter"/>
</dbReference>
<evidence type="ECO:0000313" key="1">
    <source>
        <dbReference type="EMBL" id="KAJ5179343.1"/>
    </source>
</evidence>
<dbReference type="Proteomes" id="UP001146351">
    <property type="component" value="Unassembled WGS sequence"/>
</dbReference>
<proteinExistence type="predicted"/>
<dbReference type="InterPro" id="IPR050582">
    <property type="entry name" value="HAD-like_SerB"/>
</dbReference>
<dbReference type="EMBL" id="JAPQKO010000002">
    <property type="protein sequence ID" value="KAJ5179343.1"/>
    <property type="molecule type" value="Genomic_DNA"/>
</dbReference>
<dbReference type="GO" id="GO:0000287">
    <property type="term" value="F:magnesium ion binding"/>
    <property type="evidence" value="ECO:0007669"/>
    <property type="project" value="TreeGrafter"/>
</dbReference>
<name>A0A9W9IJK6_9EURO</name>
<dbReference type="InterPro" id="IPR036412">
    <property type="entry name" value="HAD-like_sf"/>
</dbReference>
<accession>A0A9W9IJK6</accession>
<sequence length="454" mass="51555">MPPKPAAPPVPSYKPVVVGIFGIPGSGKSHLIRATMRQLKGHGFAFYESRNAIDASCRGGLIGYSQLTEKEQKRCREKAIISIQKDCTGNNTTGLVAAHYMFWPQREISGHTIITDADLDTYTHILYLDPPSETIMRYRGMAKEGRMPASLAHLGRWRKAEKEELRRLCLSREILFMVLTPPLLASNKLPSILRGFQRHSEEHNTNVALKCLDNILSTVPGKLEEVTLLDSDTALTPCDGESLFWSLVCKERQRMEMFSSLIKFLEARHGFSYFTLRQTMLIHEEALEHHRMDVLSSQIASRIRLYPELKDFLKHFARKRNIKLIVLTHGPRQVWEKVLKREGLADNVGLVGGGFLEDGIVMTSELRGALVRHLRETHHARVRAFGDSLQNLEMLSQADEALIIIGTQQKRAGAVNKEFQQALARMNHRKVIVPSYDQNQFDENQVPVTRLFVE</sequence>
<protein>
    <submittedName>
        <fullName evidence="1">Uncharacterized protein</fullName>
    </submittedName>
</protein>
<dbReference type="Gene3D" id="3.40.50.1000">
    <property type="entry name" value="HAD superfamily/HAD-like"/>
    <property type="match status" value="1"/>
</dbReference>
<dbReference type="AlphaFoldDB" id="A0A9W9IJK6"/>
<gene>
    <name evidence="1" type="ORF">N7492_002553</name>
</gene>
<dbReference type="PANTHER" id="PTHR43344">
    <property type="entry name" value="PHOSPHOSERINE PHOSPHATASE"/>
    <property type="match status" value="1"/>
</dbReference>
<keyword evidence="2" id="KW-1185">Reference proteome</keyword>